<feature type="compositionally biased region" description="Basic and acidic residues" evidence="1">
    <location>
        <begin position="565"/>
        <end position="622"/>
    </location>
</feature>
<dbReference type="EMBL" id="JBICBT010000556">
    <property type="protein sequence ID" value="KAL3109788.1"/>
    <property type="molecule type" value="Genomic_DNA"/>
</dbReference>
<evidence type="ECO:0000313" key="2">
    <source>
        <dbReference type="EMBL" id="KAL3109788.1"/>
    </source>
</evidence>
<feature type="compositionally biased region" description="Basic and acidic residues" evidence="1">
    <location>
        <begin position="1467"/>
        <end position="1486"/>
    </location>
</feature>
<feature type="compositionally biased region" description="Low complexity" evidence="1">
    <location>
        <begin position="1445"/>
        <end position="1459"/>
    </location>
</feature>
<dbReference type="Proteomes" id="UP001620626">
    <property type="component" value="Unassembled WGS sequence"/>
</dbReference>
<name>A0ABD2L3S4_9BILA</name>
<reference evidence="2 3" key="1">
    <citation type="submission" date="2024-10" db="EMBL/GenBank/DDBJ databases">
        <authorList>
            <person name="Kim D."/>
        </authorList>
    </citation>
    <scope>NUCLEOTIDE SEQUENCE [LARGE SCALE GENOMIC DNA]</scope>
    <source>
        <strain evidence="2">BH-2024</strain>
    </source>
</reference>
<keyword evidence="3" id="KW-1185">Reference proteome</keyword>
<evidence type="ECO:0000313" key="3">
    <source>
        <dbReference type="Proteomes" id="UP001620626"/>
    </source>
</evidence>
<comment type="caution">
    <text evidence="2">The sequence shown here is derived from an EMBL/GenBank/DDBJ whole genome shotgun (WGS) entry which is preliminary data.</text>
</comment>
<accession>A0ABD2L3S4</accession>
<feature type="compositionally biased region" description="Acidic residues" evidence="1">
    <location>
        <begin position="477"/>
        <end position="499"/>
    </location>
</feature>
<proteinExistence type="predicted"/>
<sequence length="1518" mass="177053">MVEAPQETQQKFQINSVKWNLARKIEGMLAFLTELGTKLNKNGLLDEIERQKSDWDEITELEEKGEEENNKMLCLIYQNGAQILKMMLTYIENDEGIREKWKEYLDKHRVLDIIEIIDPVDCADTEINARISMCLLNDPLQWHIIGQNFYEFLENSAELRHFMCMCNKIANYTEIKIVLGEMIGRKYLTLLDDEFPEIMRADVLLNTTGLMRIKRLMAHRSGTERHKKELLRFMTVQMLMEMRMLPDNLQSQISERKGQAADEAGLSARLQSPRGFNLLIAKANTAAADALRNFGSPFQLCVLIKIANFAYAPRHNNSIDAITEKMVKKLRTDECENGIVQAQILREEMAAELGAKITVIIAEIASADLTKFRRLFSFPGTKTRLLRLVGSRERIEELDNKIGLAQKFAENVLQTKGTANIRQKLLNLFDANAVESVFEEFDFKNISEATVDMRNSFDIKWQLENSDEYGEFGMMKEEEEEESYTDEEEQESEEEDEGTGAEVDSINGTIKAELAKLCQKVHMVENIEQWEGHLLKEKQSKNANGEEWQKRGEEKREEEEEEEEGRQRGGERRIGEKGKVKEGKEKEGEEEKGKGKEDEGKEENRKEDERKAKAEYSSEKADQTASSIKISDLQHDIKKIFNIFENEQQNYWHVECPEKTIEIALLREEDRKILGGKGIYQLAQTFLHYIYSEFKPQNTKEISQELLSDRKMEMQSLCWFLVEAVIFLLLEAKAMKEPSGSKFDTEIETQTKLFEELVNGMGSRRKIEQIYTLWQFRNFMLMNKRLWKNSEKWRKFIAEEYGVNWDNDETELVDRWKEVAFDSNEAIRIYSELRGNGKIELIQYIGISMLIGLSKEIQRYYCNLSKLVKMESAKKDLADFVGTEMAIKLEEKFPEILKIEFPEPTIQSQLFQNYLKHKTGTYQQLIALARFAFPFHIYFAKTQIEQIPKNGGAGQNIEKLQKALRRRLNKLLLAHIYPAIGQSDQRIWALCVLEGFRHFTTEITPEKGTKANKGKRKISEKEIREWNADAKCADIKGQLMAFQERQISLKDVYNKYLTFLIKNDCGQLKKFIMETRGARTRLWKLIGGKKQFEINFRNELTNKQVFDDKTLKSNYLEALFSDDYAVQVVAKLSCFISVLVRWVDSEVTPANPNRSIGLRQIGELVWPSARRQFEFMYDEFADVSFEELAVKSQLVREMAKGLRDFLEAKRHEKSAEKLDTRPVVFTEKGKQKEHLRIRSGKITGQKIRTDYLLTEYQQMADMARQRASQMALNEGMEDEADEGLAEGLEQWLRMTHWNTLLVILQDDEFRGSLNKGLMNEDNAKDRLEEFIGAEKTEKAQLLLSLNGEEYKGFVKEMKEKEKLEKSEEEKERNKKKREEADEIMRKLIEEERKKEELKKRMEEMQREKKERRLKQRELQRMKEKETEMDKGDGREQQIEDREASEGSQSEENSSSLAESFVITPKSVLKENEEQNGEKENKEKKKNELLFGREEWQNELSKTKLIGELFGEQGVGDRD</sequence>
<protein>
    <submittedName>
        <fullName evidence="2">Uncharacterized protein</fullName>
    </submittedName>
</protein>
<feature type="compositionally biased region" description="Basic and acidic residues" evidence="1">
    <location>
        <begin position="1388"/>
        <end position="1444"/>
    </location>
</feature>
<gene>
    <name evidence="2" type="ORF">niasHT_013005</name>
</gene>
<feature type="region of interest" description="Disordered" evidence="1">
    <location>
        <begin position="1360"/>
        <end position="1379"/>
    </location>
</feature>
<organism evidence="2 3">
    <name type="scientific">Heterodera trifolii</name>
    <dbReference type="NCBI Taxonomy" id="157864"/>
    <lineage>
        <taxon>Eukaryota</taxon>
        <taxon>Metazoa</taxon>
        <taxon>Ecdysozoa</taxon>
        <taxon>Nematoda</taxon>
        <taxon>Chromadorea</taxon>
        <taxon>Rhabditida</taxon>
        <taxon>Tylenchina</taxon>
        <taxon>Tylenchomorpha</taxon>
        <taxon>Tylenchoidea</taxon>
        <taxon>Heteroderidae</taxon>
        <taxon>Heteroderinae</taxon>
        <taxon>Heterodera</taxon>
    </lineage>
</organism>
<feature type="region of interest" description="Disordered" evidence="1">
    <location>
        <begin position="536"/>
        <end position="625"/>
    </location>
</feature>
<feature type="region of interest" description="Disordered" evidence="1">
    <location>
        <begin position="1388"/>
        <end position="1486"/>
    </location>
</feature>
<evidence type="ECO:0000256" key="1">
    <source>
        <dbReference type="SAM" id="MobiDB-lite"/>
    </source>
</evidence>
<feature type="region of interest" description="Disordered" evidence="1">
    <location>
        <begin position="476"/>
        <end position="504"/>
    </location>
</feature>